<reference evidence="3 4" key="1">
    <citation type="submission" date="2023-07" db="EMBL/GenBank/DDBJ databases">
        <title>Genomic Encyclopedia of Type Strains, Phase IV (KMG-IV): sequencing the most valuable type-strain genomes for metagenomic binning, comparative biology and taxonomic classification.</title>
        <authorList>
            <person name="Goeker M."/>
        </authorList>
    </citation>
    <scope>NUCLEOTIDE SEQUENCE [LARGE SCALE GENOMIC DNA]</scope>
    <source>
        <strain evidence="3 4">DSM 22170</strain>
    </source>
</reference>
<keyword evidence="4" id="KW-1185">Reference proteome</keyword>
<dbReference type="Pfam" id="PF08486">
    <property type="entry name" value="SpoIID"/>
    <property type="match status" value="1"/>
</dbReference>
<evidence type="ECO:0000313" key="4">
    <source>
        <dbReference type="Proteomes" id="UP001185028"/>
    </source>
</evidence>
<organism evidence="3 4">
    <name type="scientific">Paenibacillus hunanensis</name>
    <dbReference type="NCBI Taxonomy" id="539262"/>
    <lineage>
        <taxon>Bacteria</taxon>
        <taxon>Bacillati</taxon>
        <taxon>Bacillota</taxon>
        <taxon>Bacilli</taxon>
        <taxon>Bacillales</taxon>
        <taxon>Paenibacillaceae</taxon>
        <taxon>Paenibacillus</taxon>
    </lineage>
</organism>
<evidence type="ECO:0000313" key="3">
    <source>
        <dbReference type="EMBL" id="MDR6246465.1"/>
    </source>
</evidence>
<sequence>MRKTSSFLLAVVMSCSFFGHSSVSHASEPSFEEDVRVGLFFNGGSTYTSIVPVVNVKSAASLQVGVTQGGVFDSWQDIGQQASFGIDGYRVKVLETPSFDTVAAGIKLLQPTSDKPIVFSTSKGGQTVYQLYTGMYASEANAQTAATRVASTARSLLGGQTPTVKGGMHLSAGSFVSSAQAQGVLNTAQAAGLDAYMVMTGSGSYEVWIGEEANATALAAVKATAAEALPTAPLTTVSSSTPALIMRQNVTSSVTSPSPVNHYILSGTNAKLTIKGNASGAQVTERSARTYRGDFELSNYNGQLAWVNVLPMEQYLYSVVGGEVSASWPAESLKAQAVAARSYARFQEQGSKFKIADVVDTTLSQAYNGVGAEDKRIIAAVDATAGEVIMKNGKVIESIFSANAGGASADTSEVWNSGGGDVFVTVDSKGDEAAQASLKKWYHVLLDNGSSGYIREDNVKLTGDKTSAGLDKMTVTTKNTNVRKLPVVQNSVQSVSQLNPGDEAVVLEVVPESNSYQWIRGPFKSAELLAALKGKTTSTLPSTITSIQVSQRGPSGRVTEIKINGSVVKVKYPDMFRSALNSLPSTLFDVVSTDKYTVIGSGNAQDELSAGGTTLLGASGQGAGSTSTVILNGDGNARVTEPGGFLFTGRGNGHGLGLSQWGAKGMADEGADYKEILEHYYHDVDIVKG</sequence>
<dbReference type="PROSITE" id="PS51257">
    <property type="entry name" value="PROKAR_LIPOPROTEIN"/>
    <property type="match status" value="1"/>
</dbReference>
<feature type="signal peptide" evidence="1">
    <location>
        <begin position="1"/>
        <end position="26"/>
    </location>
</feature>
<feature type="domain" description="SPOR" evidence="2">
    <location>
        <begin position="123"/>
        <end position="200"/>
    </location>
</feature>
<dbReference type="NCBIfam" id="TIGR02669">
    <property type="entry name" value="SpoIID_LytB"/>
    <property type="match status" value="1"/>
</dbReference>
<dbReference type="InterPro" id="IPR051922">
    <property type="entry name" value="Bact_Sporulation_Assoc"/>
</dbReference>
<evidence type="ECO:0000259" key="2">
    <source>
        <dbReference type="PROSITE" id="PS51724"/>
    </source>
</evidence>
<name>A0ABU1J4M7_9BACL</name>
<feature type="chain" id="PRO_5047414761" evidence="1">
    <location>
        <begin position="27"/>
        <end position="689"/>
    </location>
</feature>
<dbReference type="PANTHER" id="PTHR30032:SF4">
    <property type="entry name" value="AMIDASE ENHANCER"/>
    <property type="match status" value="1"/>
</dbReference>
<protein>
    <submittedName>
        <fullName evidence="3">Stage II sporulation protein D</fullName>
    </submittedName>
</protein>
<evidence type="ECO:0000256" key="1">
    <source>
        <dbReference type="SAM" id="SignalP"/>
    </source>
</evidence>
<dbReference type="EMBL" id="JAVDQH010000029">
    <property type="protein sequence ID" value="MDR6246465.1"/>
    <property type="molecule type" value="Genomic_DNA"/>
</dbReference>
<dbReference type="RefSeq" id="WP_188776102.1">
    <property type="nucleotide sequence ID" value="NZ_BMMB01000006.1"/>
</dbReference>
<dbReference type="Proteomes" id="UP001185028">
    <property type="component" value="Unassembled WGS sequence"/>
</dbReference>
<proteinExistence type="predicted"/>
<dbReference type="InterPro" id="IPR013486">
    <property type="entry name" value="SpoIID/LytB"/>
</dbReference>
<dbReference type="PROSITE" id="PS51724">
    <property type="entry name" value="SPOR"/>
    <property type="match status" value="1"/>
</dbReference>
<dbReference type="InterPro" id="IPR013693">
    <property type="entry name" value="SpoIID/LytB_N"/>
</dbReference>
<comment type="caution">
    <text evidence="3">The sequence shown here is derived from an EMBL/GenBank/DDBJ whole genome shotgun (WGS) entry which is preliminary data.</text>
</comment>
<keyword evidence="1" id="KW-0732">Signal</keyword>
<gene>
    <name evidence="3" type="ORF">JOC58_004401</name>
</gene>
<dbReference type="PANTHER" id="PTHR30032">
    <property type="entry name" value="N-ACETYLMURAMOYL-L-ALANINE AMIDASE-RELATED"/>
    <property type="match status" value="1"/>
</dbReference>
<accession>A0ABU1J4M7</accession>
<dbReference type="InterPro" id="IPR007730">
    <property type="entry name" value="SPOR-like_dom"/>
</dbReference>